<protein>
    <submittedName>
        <fullName evidence="2">Uncharacterized protein</fullName>
    </submittedName>
</protein>
<dbReference type="AlphaFoldDB" id="A0A4Z2J8N6"/>
<sequence>MRPCGEMVVACTLRRTSPELFRARRVKMMPLPASSLMPNTRPIAPVTASCSSTVNAVRSCRRPDSENAENDTSWGRSLALTLEPLVKAWPLSSPAQERRSPSSTVPGGHRHLKLPGTLRHW</sequence>
<gene>
    <name evidence="2" type="ORF">EYF80_003309</name>
</gene>
<proteinExistence type="predicted"/>
<keyword evidence="3" id="KW-1185">Reference proteome</keyword>
<dbReference type="EMBL" id="SRLO01000015">
    <property type="protein sequence ID" value="TNN86539.1"/>
    <property type="molecule type" value="Genomic_DNA"/>
</dbReference>
<reference evidence="2 3" key="1">
    <citation type="submission" date="2019-03" db="EMBL/GenBank/DDBJ databases">
        <title>First draft genome of Liparis tanakae, snailfish: a comprehensive survey of snailfish specific genes.</title>
        <authorList>
            <person name="Kim W."/>
            <person name="Song I."/>
            <person name="Jeong J.-H."/>
            <person name="Kim D."/>
            <person name="Kim S."/>
            <person name="Ryu S."/>
            <person name="Song J.Y."/>
            <person name="Lee S.K."/>
        </authorList>
    </citation>
    <scope>NUCLEOTIDE SEQUENCE [LARGE SCALE GENOMIC DNA]</scope>
    <source>
        <tissue evidence="2">Muscle</tissue>
    </source>
</reference>
<comment type="caution">
    <text evidence="2">The sequence shown here is derived from an EMBL/GenBank/DDBJ whole genome shotgun (WGS) entry which is preliminary data.</text>
</comment>
<organism evidence="2 3">
    <name type="scientific">Liparis tanakae</name>
    <name type="common">Tanaka's snailfish</name>
    <dbReference type="NCBI Taxonomy" id="230148"/>
    <lineage>
        <taxon>Eukaryota</taxon>
        <taxon>Metazoa</taxon>
        <taxon>Chordata</taxon>
        <taxon>Craniata</taxon>
        <taxon>Vertebrata</taxon>
        <taxon>Euteleostomi</taxon>
        <taxon>Actinopterygii</taxon>
        <taxon>Neopterygii</taxon>
        <taxon>Teleostei</taxon>
        <taxon>Neoteleostei</taxon>
        <taxon>Acanthomorphata</taxon>
        <taxon>Eupercaria</taxon>
        <taxon>Perciformes</taxon>
        <taxon>Cottioidei</taxon>
        <taxon>Cottales</taxon>
        <taxon>Liparidae</taxon>
        <taxon>Liparis</taxon>
    </lineage>
</organism>
<evidence type="ECO:0000313" key="2">
    <source>
        <dbReference type="EMBL" id="TNN86539.1"/>
    </source>
</evidence>
<feature type="region of interest" description="Disordered" evidence="1">
    <location>
        <begin position="90"/>
        <end position="121"/>
    </location>
</feature>
<evidence type="ECO:0000313" key="3">
    <source>
        <dbReference type="Proteomes" id="UP000314294"/>
    </source>
</evidence>
<feature type="compositionally biased region" description="Basic residues" evidence="1">
    <location>
        <begin position="108"/>
        <end position="121"/>
    </location>
</feature>
<dbReference type="Proteomes" id="UP000314294">
    <property type="component" value="Unassembled WGS sequence"/>
</dbReference>
<evidence type="ECO:0000256" key="1">
    <source>
        <dbReference type="SAM" id="MobiDB-lite"/>
    </source>
</evidence>
<name>A0A4Z2J8N6_9TELE</name>
<accession>A0A4Z2J8N6</accession>